<gene>
    <name evidence="5" type="ORF">EBB45_14485</name>
</gene>
<dbReference type="PROSITE" id="PS50949">
    <property type="entry name" value="HTH_GNTR"/>
    <property type="match status" value="1"/>
</dbReference>
<dbReference type="SUPFAM" id="SSF48008">
    <property type="entry name" value="GntR ligand-binding domain-like"/>
    <property type="match status" value="1"/>
</dbReference>
<dbReference type="InterPro" id="IPR011711">
    <property type="entry name" value="GntR_C"/>
</dbReference>
<dbReference type="Pfam" id="PF00392">
    <property type="entry name" value="GntR"/>
    <property type="match status" value="1"/>
</dbReference>
<name>A0A3N9UBL4_9BACI</name>
<dbReference type="GO" id="GO:0003700">
    <property type="term" value="F:DNA-binding transcription factor activity"/>
    <property type="evidence" value="ECO:0007669"/>
    <property type="project" value="InterPro"/>
</dbReference>
<dbReference type="AlphaFoldDB" id="A0A3N9UBL4"/>
<dbReference type="Proteomes" id="UP000274033">
    <property type="component" value="Unassembled WGS sequence"/>
</dbReference>
<evidence type="ECO:0000256" key="2">
    <source>
        <dbReference type="ARBA" id="ARBA00023125"/>
    </source>
</evidence>
<dbReference type="EMBL" id="RRCT01000015">
    <property type="protein sequence ID" value="RQW73781.1"/>
    <property type="molecule type" value="Genomic_DNA"/>
</dbReference>
<dbReference type="PANTHER" id="PTHR43537">
    <property type="entry name" value="TRANSCRIPTIONAL REGULATOR, GNTR FAMILY"/>
    <property type="match status" value="1"/>
</dbReference>
<dbReference type="GO" id="GO:0003677">
    <property type="term" value="F:DNA binding"/>
    <property type="evidence" value="ECO:0007669"/>
    <property type="project" value="UniProtKB-KW"/>
</dbReference>
<feature type="domain" description="HTH gntR-type" evidence="4">
    <location>
        <begin position="9"/>
        <end position="76"/>
    </location>
</feature>
<keyword evidence="3" id="KW-0804">Transcription</keyword>
<dbReference type="SUPFAM" id="SSF46785">
    <property type="entry name" value="Winged helix' DNA-binding domain"/>
    <property type="match status" value="1"/>
</dbReference>
<evidence type="ECO:0000259" key="4">
    <source>
        <dbReference type="PROSITE" id="PS50949"/>
    </source>
</evidence>
<proteinExistence type="predicted"/>
<reference evidence="5 6" key="1">
    <citation type="journal article" date="2013" name="J. Microbiol.">
        <title>Lysinibacillus chungkukjangi sp. nov., isolated from Chungkukjang, Korean fermented soybean food.</title>
        <authorList>
            <person name="Kim S.J."/>
            <person name="Jang Y.H."/>
            <person name="Hamada M."/>
            <person name="Ahn J.H."/>
            <person name="Weon H.Y."/>
            <person name="Suzuki K."/>
            <person name="Whang K.S."/>
            <person name="Kwon S.W."/>
        </authorList>
    </citation>
    <scope>NUCLEOTIDE SEQUENCE [LARGE SCALE GENOMIC DNA]</scope>
    <source>
        <strain evidence="5 6">MCCC 1A12701</strain>
    </source>
</reference>
<evidence type="ECO:0000256" key="1">
    <source>
        <dbReference type="ARBA" id="ARBA00023015"/>
    </source>
</evidence>
<dbReference type="InterPro" id="IPR008920">
    <property type="entry name" value="TF_FadR/GntR_C"/>
</dbReference>
<dbReference type="RefSeq" id="WP_124765966.1">
    <property type="nucleotide sequence ID" value="NZ_JAFBDY010000027.1"/>
</dbReference>
<dbReference type="Pfam" id="PF07729">
    <property type="entry name" value="FCD"/>
    <property type="match status" value="1"/>
</dbReference>
<dbReference type="SMART" id="SM00345">
    <property type="entry name" value="HTH_GNTR"/>
    <property type="match status" value="1"/>
</dbReference>
<comment type="caution">
    <text evidence="5">The sequence shown here is derived from an EMBL/GenBank/DDBJ whole genome shotgun (WGS) entry which is preliminary data.</text>
</comment>
<dbReference type="InterPro" id="IPR000524">
    <property type="entry name" value="Tscrpt_reg_HTH_GntR"/>
</dbReference>
<evidence type="ECO:0000313" key="6">
    <source>
        <dbReference type="Proteomes" id="UP000274033"/>
    </source>
</evidence>
<dbReference type="Gene3D" id="1.20.120.530">
    <property type="entry name" value="GntR ligand-binding domain-like"/>
    <property type="match status" value="1"/>
</dbReference>
<protein>
    <submittedName>
        <fullName evidence="5">GntR family transcriptional regulator</fullName>
    </submittedName>
</protein>
<dbReference type="InterPro" id="IPR036388">
    <property type="entry name" value="WH-like_DNA-bd_sf"/>
</dbReference>
<keyword evidence="1" id="KW-0805">Transcription regulation</keyword>
<evidence type="ECO:0000313" key="5">
    <source>
        <dbReference type="EMBL" id="RQW73781.1"/>
    </source>
</evidence>
<dbReference type="OrthoDB" id="9781630at2"/>
<accession>A0A3N9UBL4</accession>
<dbReference type="PANTHER" id="PTHR43537:SF52">
    <property type="entry name" value="FATTY ACID METABOLISM REGULATOR PROTEIN"/>
    <property type="match status" value="1"/>
</dbReference>
<evidence type="ECO:0000256" key="3">
    <source>
        <dbReference type="ARBA" id="ARBA00023163"/>
    </source>
</evidence>
<organism evidence="5 6">
    <name type="scientific">Lysinibacillus composti</name>
    <dbReference type="NCBI Taxonomy" id="720633"/>
    <lineage>
        <taxon>Bacteria</taxon>
        <taxon>Bacillati</taxon>
        <taxon>Bacillota</taxon>
        <taxon>Bacilli</taxon>
        <taxon>Bacillales</taxon>
        <taxon>Bacillaceae</taxon>
        <taxon>Lysinibacillus</taxon>
    </lineage>
</organism>
<dbReference type="SMART" id="SM00895">
    <property type="entry name" value="FCD"/>
    <property type="match status" value="1"/>
</dbReference>
<dbReference type="InterPro" id="IPR036390">
    <property type="entry name" value="WH_DNA-bd_sf"/>
</dbReference>
<keyword evidence="2" id="KW-0238">DNA-binding</keyword>
<keyword evidence="6" id="KW-1185">Reference proteome</keyword>
<sequence>MVSSTQGRISTKDYVYLQLKKEIVGGELLPEAQINELDLSKRFDISRTPLREALQRLEIEELVVRLPNGRLKISPVSVEDARSIFSVRSALEGLVTKAATQNSNERDLEELRLLTELLVKAANLGNNEDVIYYGDQIHHRLYDMSQHKFAVKILNNMNDHIMRYRRIGPNTSHTRSKEAAKEHLELYETIAAGNAEQAEKLMQKHINNSLDAAIQSIEAHLQTQNCK</sequence>
<dbReference type="Gene3D" id="1.10.10.10">
    <property type="entry name" value="Winged helix-like DNA-binding domain superfamily/Winged helix DNA-binding domain"/>
    <property type="match status" value="1"/>
</dbReference>